<dbReference type="GO" id="GO:0004065">
    <property type="term" value="F:arylsulfatase activity"/>
    <property type="evidence" value="ECO:0007669"/>
    <property type="project" value="UniProtKB-EC"/>
</dbReference>
<dbReference type="InterPro" id="IPR024607">
    <property type="entry name" value="Sulfatase_CS"/>
</dbReference>
<dbReference type="PROSITE" id="PS00149">
    <property type="entry name" value="SULFATASE_2"/>
    <property type="match status" value="1"/>
</dbReference>
<keyword evidence="3 5" id="KW-0378">Hydrolase</keyword>
<evidence type="ECO:0000256" key="3">
    <source>
        <dbReference type="ARBA" id="ARBA00022801"/>
    </source>
</evidence>
<sequence length="486" mass="55609">MKQPNIILIMTDQLRGDCLGYAGHPDVKTPYLDTLASTGVVFSRAYSACPSCIAARAALHTGMEQTHHGRVGYKDRISWNYEHTMAGELAQAGYYTQCVGKMHVHPLRNYLGFHNVELHDGNLGAARRHSLSYSESQLSADDYFYWLKQELGITADVNETGIECNSFIARPWIHEEKYHPTNWVTQRSIDFLRRRDPRKPFFLMASYLRPHPPFDAPYYYFDLYNNKELTPPYVGTWETDKYLKRDGRLYDSRTGPSDPELIRQAQVGYYACITHLDHQIGRLILALKEYEVFDNSIILFTSDHGEELCDHHMWRKARPYEGSCHIPMIITAGKNVLPGIVPSSVCRDIVELRDVMPTLLDIAGAEIPDTVDGHSLLPLVRDPGQSLRSWLHGEHAFSEFSNHWIVTKCDKYIWYSSSGEEQYFNLEGDPHELNNLINNPSYQERISELREHLIDSLSGRPEGYTDGKKLIPGRTAVDVLYGFCGE</sequence>
<dbReference type="PANTHER" id="PTHR45953">
    <property type="entry name" value="IDURONATE 2-SULFATASE"/>
    <property type="match status" value="1"/>
</dbReference>
<dbReference type="Pfam" id="PF00884">
    <property type="entry name" value="Sulfatase"/>
    <property type="match status" value="1"/>
</dbReference>
<organism evidence="5 6">
    <name type="scientific">Candidatus Mediterraneibacter pullicola</name>
    <dbReference type="NCBI Taxonomy" id="2838682"/>
    <lineage>
        <taxon>Bacteria</taxon>
        <taxon>Bacillati</taxon>
        <taxon>Bacillota</taxon>
        <taxon>Clostridia</taxon>
        <taxon>Lachnospirales</taxon>
        <taxon>Lachnospiraceae</taxon>
        <taxon>Mediterraneibacter</taxon>
    </lineage>
</organism>
<dbReference type="InterPro" id="IPR000917">
    <property type="entry name" value="Sulfatase_N"/>
</dbReference>
<dbReference type="EC" id="3.1.6.1" evidence="5"/>
<evidence type="ECO:0000256" key="2">
    <source>
        <dbReference type="ARBA" id="ARBA00022723"/>
    </source>
</evidence>
<reference evidence="5" key="2">
    <citation type="submission" date="2021-04" db="EMBL/GenBank/DDBJ databases">
        <authorList>
            <person name="Gilroy R."/>
        </authorList>
    </citation>
    <scope>NUCLEOTIDE SEQUENCE</scope>
    <source>
        <strain evidence="5">ChiSjej2B20-11307</strain>
    </source>
</reference>
<dbReference type="Proteomes" id="UP000824223">
    <property type="component" value="Unassembled WGS sequence"/>
</dbReference>
<dbReference type="InterPro" id="IPR017850">
    <property type="entry name" value="Alkaline_phosphatase_core_sf"/>
</dbReference>
<dbReference type="EMBL" id="DXAK01000012">
    <property type="protein sequence ID" value="HJA06096.1"/>
    <property type="molecule type" value="Genomic_DNA"/>
</dbReference>
<dbReference type="SUPFAM" id="SSF53649">
    <property type="entry name" value="Alkaline phosphatase-like"/>
    <property type="match status" value="1"/>
</dbReference>
<dbReference type="GO" id="GO:0046872">
    <property type="term" value="F:metal ion binding"/>
    <property type="evidence" value="ECO:0007669"/>
    <property type="project" value="UniProtKB-KW"/>
</dbReference>
<gene>
    <name evidence="5" type="ORF">H9798_02960</name>
</gene>
<dbReference type="Gene3D" id="3.40.720.10">
    <property type="entry name" value="Alkaline Phosphatase, subunit A"/>
    <property type="match status" value="1"/>
</dbReference>
<proteinExistence type="inferred from homology"/>
<dbReference type="PANTHER" id="PTHR45953:SF1">
    <property type="entry name" value="IDURONATE 2-SULFATASE"/>
    <property type="match status" value="1"/>
</dbReference>
<keyword evidence="2" id="KW-0479">Metal-binding</keyword>
<feature type="domain" description="Sulfatase N-terminal" evidence="4">
    <location>
        <begin position="4"/>
        <end position="365"/>
    </location>
</feature>
<protein>
    <submittedName>
        <fullName evidence="5">Arylsulfatase</fullName>
        <ecNumber evidence="5">3.1.6.1</ecNumber>
    </submittedName>
</protein>
<dbReference type="GO" id="GO:0005737">
    <property type="term" value="C:cytoplasm"/>
    <property type="evidence" value="ECO:0007669"/>
    <property type="project" value="TreeGrafter"/>
</dbReference>
<dbReference type="AlphaFoldDB" id="A0A9D2H9Q4"/>
<name>A0A9D2H9Q4_9FIRM</name>
<evidence type="ECO:0000256" key="1">
    <source>
        <dbReference type="ARBA" id="ARBA00008779"/>
    </source>
</evidence>
<dbReference type="NCBIfam" id="NF010322">
    <property type="entry name" value="PRK13759.1"/>
    <property type="match status" value="1"/>
</dbReference>
<evidence type="ECO:0000259" key="4">
    <source>
        <dbReference type="Pfam" id="PF00884"/>
    </source>
</evidence>
<dbReference type="CDD" id="cd16022">
    <property type="entry name" value="sulfatase_like"/>
    <property type="match status" value="1"/>
</dbReference>
<accession>A0A9D2H9Q4</accession>
<evidence type="ECO:0000313" key="6">
    <source>
        <dbReference type="Proteomes" id="UP000824223"/>
    </source>
</evidence>
<evidence type="ECO:0000313" key="5">
    <source>
        <dbReference type="EMBL" id="HJA06096.1"/>
    </source>
</evidence>
<comment type="caution">
    <text evidence="5">The sequence shown here is derived from an EMBL/GenBank/DDBJ whole genome shotgun (WGS) entry which is preliminary data.</text>
</comment>
<comment type="similarity">
    <text evidence="1">Belongs to the sulfatase family.</text>
</comment>
<reference evidence="5" key="1">
    <citation type="journal article" date="2021" name="PeerJ">
        <title>Extensive microbial diversity within the chicken gut microbiome revealed by metagenomics and culture.</title>
        <authorList>
            <person name="Gilroy R."/>
            <person name="Ravi A."/>
            <person name="Getino M."/>
            <person name="Pursley I."/>
            <person name="Horton D.L."/>
            <person name="Alikhan N.F."/>
            <person name="Baker D."/>
            <person name="Gharbi K."/>
            <person name="Hall N."/>
            <person name="Watson M."/>
            <person name="Adriaenssens E.M."/>
            <person name="Foster-Nyarko E."/>
            <person name="Jarju S."/>
            <person name="Secka A."/>
            <person name="Antonio M."/>
            <person name="Oren A."/>
            <person name="Chaudhuri R.R."/>
            <person name="La Ragione R."/>
            <person name="Hildebrand F."/>
            <person name="Pallen M.J."/>
        </authorList>
    </citation>
    <scope>NUCLEOTIDE SEQUENCE</scope>
    <source>
        <strain evidence="5">ChiSjej2B20-11307</strain>
    </source>
</reference>